<feature type="domain" description="RING-type" evidence="9">
    <location>
        <begin position="234"/>
        <end position="300"/>
    </location>
</feature>
<dbReference type="InterPro" id="IPR051834">
    <property type="entry name" value="RING_finger_E3_ligase"/>
</dbReference>
<dbReference type="GO" id="GO:0006511">
    <property type="term" value="P:ubiquitin-dependent protein catabolic process"/>
    <property type="evidence" value="ECO:0007669"/>
    <property type="project" value="TreeGrafter"/>
</dbReference>
<dbReference type="PANTHER" id="PTHR45931:SF3">
    <property type="entry name" value="RING ZINC FINGER-CONTAINING PROTEIN"/>
    <property type="match status" value="1"/>
</dbReference>
<keyword evidence="2" id="KW-0479">Metal-binding</keyword>
<organism evidence="10 11">
    <name type="scientific">Trypanosoma conorhini</name>
    <dbReference type="NCBI Taxonomy" id="83891"/>
    <lineage>
        <taxon>Eukaryota</taxon>
        <taxon>Discoba</taxon>
        <taxon>Euglenozoa</taxon>
        <taxon>Kinetoplastea</taxon>
        <taxon>Metakinetoplastina</taxon>
        <taxon>Trypanosomatida</taxon>
        <taxon>Trypanosomatidae</taxon>
        <taxon>Trypanosoma</taxon>
    </lineage>
</organism>
<dbReference type="InterPro" id="IPR013083">
    <property type="entry name" value="Znf_RING/FYVE/PHD"/>
</dbReference>
<evidence type="ECO:0000256" key="2">
    <source>
        <dbReference type="ARBA" id="ARBA00022723"/>
    </source>
</evidence>
<dbReference type="RefSeq" id="XP_029229967.1">
    <property type="nucleotide sequence ID" value="XM_029370043.1"/>
</dbReference>
<sequence>MCLVFFLCFFASLDKVGLVVAHSHGGEMDLAACALREYETPCQLPPSSPSLSSYAASSMNAAPAPSPVILLGAAGTPPPSLPSPTAGLAAGDSGGAQPVQGAAMLLLTQSSVPPLAGFIDGAQTRGSRGSGVPPLPRLENVVVVGGASFAAVSPSLTQSSRRNANASVTSQLFDCSPNDDLPLDMHLASRSPSCMLTASLSAVAVSPTRGAPVRGVAAQEVGCVLLGPGHATDCAICLWSREDADPAHPAPHPVSAASTPNAAAQTDPPPESVKLSCNHEFHADCLQRWLLTSRLCPMCRQEVAPSTETWPPPTTSSPAEGGRVVPAAAYGGGEANEQERK</sequence>
<feature type="chain" id="PRO_5018640106" description="RING-type domain-containing protein" evidence="8">
    <location>
        <begin position="22"/>
        <end position="341"/>
    </location>
</feature>
<dbReference type="PROSITE" id="PS50089">
    <property type="entry name" value="ZF_RING_2"/>
    <property type="match status" value="1"/>
</dbReference>
<dbReference type="Gene3D" id="3.30.40.10">
    <property type="entry name" value="Zinc/RING finger domain, C3HC4 (zinc finger)"/>
    <property type="match status" value="1"/>
</dbReference>
<dbReference type="GeneID" id="40316732"/>
<dbReference type="InterPro" id="IPR001841">
    <property type="entry name" value="Znf_RING"/>
</dbReference>
<evidence type="ECO:0000256" key="5">
    <source>
        <dbReference type="ARBA" id="ARBA00022833"/>
    </source>
</evidence>
<name>A0A3R7NSI7_9TRYP</name>
<accession>A0A3R7NSI7</accession>
<keyword evidence="11" id="KW-1185">Reference proteome</keyword>
<gene>
    <name evidence="10" type="ORF">Tco025E_03121</name>
</gene>
<dbReference type="GO" id="GO:0008270">
    <property type="term" value="F:zinc ion binding"/>
    <property type="evidence" value="ECO:0007669"/>
    <property type="project" value="UniProtKB-KW"/>
</dbReference>
<dbReference type="SUPFAM" id="SSF57850">
    <property type="entry name" value="RING/U-box"/>
    <property type="match status" value="1"/>
</dbReference>
<feature type="region of interest" description="Disordered" evidence="7">
    <location>
        <begin position="304"/>
        <end position="341"/>
    </location>
</feature>
<evidence type="ECO:0000313" key="10">
    <source>
        <dbReference type="EMBL" id="RNF22806.1"/>
    </source>
</evidence>
<dbReference type="AlphaFoldDB" id="A0A3R7NSI7"/>
<comment type="caution">
    <text evidence="10">The sequence shown here is derived from an EMBL/GenBank/DDBJ whole genome shotgun (WGS) entry which is preliminary data.</text>
</comment>
<evidence type="ECO:0000256" key="6">
    <source>
        <dbReference type="PROSITE-ProRule" id="PRU00175"/>
    </source>
</evidence>
<dbReference type="PANTHER" id="PTHR45931">
    <property type="entry name" value="SI:CH211-59O9.10"/>
    <property type="match status" value="1"/>
</dbReference>
<evidence type="ECO:0000256" key="4">
    <source>
        <dbReference type="ARBA" id="ARBA00022786"/>
    </source>
</evidence>
<feature type="region of interest" description="Disordered" evidence="7">
    <location>
        <begin position="73"/>
        <end position="94"/>
    </location>
</feature>
<feature type="signal peptide" evidence="8">
    <location>
        <begin position="1"/>
        <end position="21"/>
    </location>
</feature>
<evidence type="ECO:0000313" key="11">
    <source>
        <dbReference type="Proteomes" id="UP000284403"/>
    </source>
</evidence>
<comment type="pathway">
    <text evidence="1">Protein modification; protein ubiquitination.</text>
</comment>
<dbReference type="InterPro" id="IPR024766">
    <property type="entry name" value="Znf_RING_H2"/>
</dbReference>
<dbReference type="EMBL" id="MKKU01000129">
    <property type="protein sequence ID" value="RNF22806.1"/>
    <property type="molecule type" value="Genomic_DNA"/>
</dbReference>
<dbReference type="Pfam" id="PF12678">
    <property type="entry name" value="zf-rbx1"/>
    <property type="match status" value="1"/>
</dbReference>
<keyword evidence="4" id="KW-0833">Ubl conjugation pathway</keyword>
<dbReference type="SMART" id="SM00184">
    <property type="entry name" value="RING"/>
    <property type="match status" value="1"/>
</dbReference>
<evidence type="ECO:0000256" key="3">
    <source>
        <dbReference type="ARBA" id="ARBA00022771"/>
    </source>
</evidence>
<evidence type="ECO:0000256" key="8">
    <source>
        <dbReference type="SAM" id="SignalP"/>
    </source>
</evidence>
<dbReference type="GO" id="GO:0005634">
    <property type="term" value="C:nucleus"/>
    <property type="evidence" value="ECO:0007669"/>
    <property type="project" value="TreeGrafter"/>
</dbReference>
<feature type="region of interest" description="Disordered" evidence="7">
    <location>
        <begin position="247"/>
        <end position="273"/>
    </location>
</feature>
<keyword evidence="3 6" id="KW-0863">Zinc-finger</keyword>
<protein>
    <recommendedName>
        <fullName evidence="9">RING-type domain-containing protein</fullName>
    </recommendedName>
</protein>
<evidence type="ECO:0000259" key="9">
    <source>
        <dbReference type="PROSITE" id="PS50089"/>
    </source>
</evidence>
<dbReference type="OrthoDB" id="8062037at2759"/>
<evidence type="ECO:0000256" key="7">
    <source>
        <dbReference type="SAM" id="MobiDB-lite"/>
    </source>
</evidence>
<keyword evidence="8" id="KW-0732">Signal</keyword>
<dbReference type="GO" id="GO:0061630">
    <property type="term" value="F:ubiquitin protein ligase activity"/>
    <property type="evidence" value="ECO:0007669"/>
    <property type="project" value="TreeGrafter"/>
</dbReference>
<keyword evidence="5" id="KW-0862">Zinc</keyword>
<evidence type="ECO:0000256" key="1">
    <source>
        <dbReference type="ARBA" id="ARBA00004906"/>
    </source>
</evidence>
<proteinExistence type="predicted"/>
<reference evidence="10 11" key="1">
    <citation type="journal article" date="2018" name="BMC Genomics">
        <title>Genomic comparison of Trypanosoma conorhini and Trypanosoma rangeli to Trypanosoma cruzi strains of high and low virulence.</title>
        <authorList>
            <person name="Bradwell K.R."/>
            <person name="Koparde V.N."/>
            <person name="Matveyev A.V."/>
            <person name="Serrano M.G."/>
            <person name="Alves J.M."/>
            <person name="Parikh H."/>
            <person name="Huang B."/>
            <person name="Lee V."/>
            <person name="Espinosa-Alvarez O."/>
            <person name="Ortiz P.A."/>
            <person name="Costa-Martins A.G."/>
            <person name="Teixeira M.M."/>
            <person name="Buck G.A."/>
        </authorList>
    </citation>
    <scope>NUCLEOTIDE SEQUENCE [LARGE SCALE GENOMIC DNA]</scope>
    <source>
        <strain evidence="10 11">025E</strain>
    </source>
</reference>
<dbReference type="Proteomes" id="UP000284403">
    <property type="component" value="Unassembled WGS sequence"/>
</dbReference>